<keyword evidence="3" id="KW-1185">Reference proteome</keyword>
<evidence type="ECO:0000313" key="3">
    <source>
        <dbReference type="Proteomes" id="UP000481861"/>
    </source>
</evidence>
<dbReference type="EMBL" id="JAADJZ010000026">
    <property type="protein sequence ID" value="KAF2866670.1"/>
    <property type="molecule type" value="Genomic_DNA"/>
</dbReference>
<evidence type="ECO:0000313" key="2">
    <source>
        <dbReference type="EMBL" id="KAF2866670.1"/>
    </source>
</evidence>
<comment type="caution">
    <text evidence="2">The sequence shown here is derived from an EMBL/GenBank/DDBJ whole genome shotgun (WGS) entry which is preliminary data.</text>
</comment>
<accession>A0A7C8I6V1</accession>
<sequence length="252" mass="27400">MSGLCCPVWHAPMPLLLPFANSYSVSVRILCGASSHHGFLLVRRALQISLESGRGDDARRTWPMPPCSSPAPSGLQLSPSALPKRLVARLGQSAGPAMPQLVFATARLPSNFPPRRNESIMAEGVLYTAPPPEGRPLLFLAPTSSLVFSDTVTIWVSRSGAARSSRWQARRSSLDPLLALCLLPPSLQLRFCPGLTIRRWDGTRLPRATAIPSTRRGNSMLMRSRTLPLATSSDDVPLQHRVLCTPVVRKGI</sequence>
<name>A0A7C8I6V1_9PLEO</name>
<protein>
    <submittedName>
        <fullName evidence="2">Uncharacterized protein</fullName>
    </submittedName>
</protein>
<feature type="region of interest" description="Disordered" evidence="1">
    <location>
        <begin position="55"/>
        <end position="75"/>
    </location>
</feature>
<organism evidence="2 3">
    <name type="scientific">Massariosphaeria phaeospora</name>
    <dbReference type="NCBI Taxonomy" id="100035"/>
    <lineage>
        <taxon>Eukaryota</taxon>
        <taxon>Fungi</taxon>
        <taxon>Dikarya</taxon>
        <taxon>Ascomycota</taxon>
        <taxon>Pezizomycotina</taxon>
        <taxon>Dothideomycetes</taxon>
        <taxon>Pleosporomycetidae</taxon>
        <taxon>Pleosporales</taxon>
        <taxon>Pleosporales incertae sedis</taxon>
        <taxon>Massariosphaeria</taxon>
    </lineage>
</organism>
<dbReference type="AlphaFoldDB" id="A0A7C8I6V1"/>
<proteinExistence type="predicted"/>
<dbReference type="Proteomes" id="UP000481861">
    <property type="component" value="Unassembled WGS sequence"/>
</dbReference>
<evidence type="ECO:0000256" key="1">
    <source>
        <dbReference type="SAM" id="MobiDB-lite"/>
    </source>
</evidence>
<gene>
    <name evidence="2" type="ORF">BDV95DRAFT_583503</name>
</gene>
<reference evidence="2 3" key="1">
    <citation type="submission" date="2020-01" db="EMBL/GenBank/DDBJ databases">
        <authorList>
            <consortium name="DOE Joint Genome Institute"/>
            <person name="Haridas S."/>
            <person name="Albert R."/>
            <person name="Binder M."/>
            <person name="Bloem J."/>
            <person name="Labutti K."/>
            <person name="Salamov A."/>
            <person name="Andreopoulos B."/>
            <person name="Baker S.E."/>
            <person name="Barry K."/>
            <person name="Bills G."/>
            <person name="Bluhm B.H."/>
            <person name="Cannon C."/>
            <person name="Castanera R."/>
            <person name="Culley D.E."/>
            <person name="Daum C."/>
            <person name="Ezra D."/>
            <person name="Gonzalez J.B."/>
            <person name="Henrissat B."/>
            <person name="Kuo A."/>
            <person name="Liang C."/>
            <person name="Lipzen A."/>
            <person name="Lutzoni F."/>
            <person name="Magnuson J."/>
            <person name="Mondo S."/>
            <person name="Nolan M."/>
            <person name="Ohm R."/>
            <person name="Pangilinan J."/>
            <person name="Park H.-J.H."/>
            <person name="Ramirez L."/>
            <person name="Alfaro M."/>
            <person name="Sun H."/>
            <person name="Tritt A."/>
            <person name="Yoshinaga Y."/>
            <person name="Zwiers L.-H.L."/>
            <person name="Turgeon B.G."/>
            <person name="Goodwin S.B."/>
            <person name="Spatafora J.W."/>
            <person name="Crous P.W."/>
            <person name="Grigoriev I.V."/>
        </authorList>
    </citation>
    <scope>NUCLEOTIDE SEQUENCE [LARGE SCALE GENOMIC DNA]</scope>
    <source>
        <strain evidence="2 3">CBS 611.86</strain>
    </source>
</reference>